<feature type="compositionally biased region" description="Basic and acidic residues" evidence="1">
    <location>
        <begin position="66"/>
        <end position="80"/>
    </location>
</feature>
<accession>A0A0F9PW16</accession>
<organism evidence="2">
    <name type="scientific">marine sediment metagenome</name>
    <dbReference type="NCBI Taxonomy" id="412755"/>
    <lineage>
        <taxon>unclassified sequences</taxon>
        <taxon>metagenomes</taxon>
        <taxon>ecological metagenomes</taxon>
    </lineage>
</organism>
<sequence>MAYSRFVTPDTRTRRLDQSTQREFQRKLRLDAIEKQHTDDLQAQMQQEQTRGAELDQAQSLNVEMETERARGLELDKRFEPGPSPSGRFTDRFGSRRPTPSYVPPTGTPTATPTPTPRSRPGPPAPSTTTQGETVTPEGQLRLSQGLDLRPQDITAPGTSRDVVGQMPGALVGIEAAQRRVFDPIAAQGAQVADVATFPGVLIGQAEREAEQALGGREAPELAGPPTLQQGVVNAPAAILGNEAEIEKAQTILNEDMGLPASLAARLVFDPLNLLPGIGFIKVDDFARLLKLATKARGAAKVRALNALRNSDVIQQARRGFIEAGERGGRPPTGPLRGGGELGESRFLPNAPEGVRLTNGLPPTTAIERRLAEIDALLAKPKVKGGRPALLAERAKLQAQRDIGAITTSGRPVQEQLDEVGLELTELQTELQTRSVPFRGKFRSREFIRPDKEARMGAPSTEALAGRPSAANRRLTQENLARDRFPEMSTAELDAREQVFREFSDNAKFEPIEEPLVGRGRFTETGEVVREPTFATEAELQGFRAEQGRLVPEGGAPKSIEPPRIGQDVPDPVARTVEPEPVLGGFEEPPPPGAPPPSITDGLAGEPTTPGGLLARFQDRLPGRPVQQSDWAKYAGGLAEEGAEIEKVAMPRLNQSARSVPKIGRRLLSRTRNAENEAMLKALHGEGPVPEGAQGFFDELQEFKAFHEQRTIGDVPSFEKRLLPQYYPRGWKNAAEKIDEFRLGQALERGEISPEVFKQQHAKLVGTGRLGPGAKPGSLRTRRLPLTFSEAIEQGWEPLSWNPVDLMVLHAAELADYRYSTVLGELWKTEGRAIPKSAAPTAWKTPDYPAFTSKPFVSEGKAVMSEPLVVSPEDFDLLEKMLGTRPTDATDVLAYLTSVFKRSKVALGLFQHVDLNYRLVIRGLTRGETEWMAAGPKAMAANFAPPLRPRLMKALLNDPVIKEGIEEGLQLTGGLDVFKREMRVALEPDLVVRAPVIGDLPLARLPGGVRQGAKKVQDVFNAIYGYMGKGLFDGAQPQYMGAFYKSIRKELLKAHPELSSRQIAALAAETSNTMMSNIPQWQSVLGPRLRQLGRATSFSVNEGEAWLRQGVKPFFKGKTPGARGTYLRQWAGYMFGTLAIAEIINYAITGELLASEQMTPIVMRNGRPTYNSKFARPRLDGDGPLGSKLGIKGGAIQDENGNVTGHRHVYLDLMGQADTPFRALNPQFFIMTRLSPQLSTGIQLLQGEKFFGQQPLEGTGEQTQFAAQQLLEPIPVSAFTQEQGRIGTVGAGIQAGGINVSAEGLREVLARTRAQIMQEQGIPGDYETLKATDSPRAAEVDNDPRVQAVFSEVQKSTAKMAPTPEGQFFEEQEISRGQQEDQQLADDAKLNSGQWSGDVWRGKYRTRQQAFFNQREAFKQAFRIEFEHKEAPSGSVNAAIATYFDVNVDDFAQPDGEVDWDGFFAARDAALKGLRSGDKQRVMAFIRKFDTPTVTQFRKAQEVVDEVFETPKYVGLSLKEGEEVDRILFEIVPKMQTTQLRQGVELERGQAVMAAVSFVQDPDVAKFLLTNFGPRLSVRRRRRRGRTVTLAAPNVVNPERDAILIENQDLLALFYPDLLARQLSREQEAGLGEGAFAAVQR</sequence>
<protein>
    <recommendedName>
        <fullName evidence="3">Large polyvalent protein associated domain-containing protein</fullName>
    </recommendedName>
</protein>
<evidence type="ECO:0000313" key="2">
    <source>
        <dbReference type="EMBL" id="KKN35805.1"/>
    </source>
</evidence>
<evidence type="ECO:0000256" key="1">
    <source>
        <dbReference type="SAM" id="MobiDB-lite"/>
    </source>
</evidence>
<feature type="region of interest" description="Disordered" evidence="1">
    <location>
        <begin position="550"/>
        <end position="612"/>
    </location>
</feature>
<evidence type="ECO:0008006" key="3">
    <source>
        <dbReference type="Google" id="ProtNLM"/>
    </source>
</evidence>
<reference evidence="2" key="1">
    <citation type="journal article" date="2015" name="Nature">
        <title>Complex archaea that bridge the gap between prokaryotes and eukaryotes.</title>
        <authorList>
            <person name="Spang A."/>
            <person name="Saw J.H."/>
            <person name="Jorgensen S.L."/>
            <person name="Zaremba-Niedzwiedzka K."/>
            <person name="Martijn J."/>
            <person name="Lind A.E."/>
            <person name="van Eijk R."/>
            <person name="Schleper C."/>
            <person name="Guy L."/>
            <person name="Ettema T.J."/>
        </authorList>
    </citation>
    <scope>NUCLEOTIDE SEQUENCE</scope>
</reference>
<feature type="region of interest" description="Disordered" evidence="1">
    <location>
        <begin position="1"/>
        <end position="162"/>
    </location>
</feature>
<dbReference type="EMBL" id="LAZR01002010">
    <property type="protein sequence ID" value="KKN35805.1"/>
    <property type="molecule type" value="Genomic_DNA"/>
</dbReference>
<proteinExistence type="predicted"/>
<comment type="caution">
    <text evidence="2">The sequence shown here is derived from an EMBL/GenBank/DDBJ whole genome shotgun (WGS) entry which is preliminary data.</text>
</comment>
<name>A0A0F9PW16_9ZZZZ</name>
<feature type="compositionally biased region" description="Basic and acidic residues" evidence="1">
    <location>
        <begin position="23"/>
        <end position="40"/>
    </location>
</feature>
<feature type="compositionally biased region" description="Pro residues" evidence="1">
    <location>
        <begin position="101"/>
        <end position="126"/>
    </location>
</feature>
<feature type="compositionally biased region" description="Polar residues" evidence="1">
    <location>
        <begin position="41"/>
        <end position="50"/>
    </location>
</feature>
<gene>
    <name evidence="2" type="ORF">LCGC14_0779940</name>
</gene>
<feature type="compositionally biased region" description="Pro residues" evidence="1">
    <location>
        <begin position="588"/>
        <end position="598"/>
    </location>
</feature>